<organism evidence="2 3">
    <name type="scientific">Neobacillus niacini</name>
    <dbReference type="NCBI Taxonomy" id="86668"/>
    <lineage>
        <taxon>Bacteria</taxon>
        <taxon>Bacillati</taxon>
        <taxon>Bacillota</taxon>
        <taxon>Bacilli</taxon>
        <taxon>Bacillales</taxon>
        <taxon>Bacillaceae</taxon>
        <taxon>Neobacillus</taxon>
    </lineage>
</organism>
<name>A0A852TAQ7_9BACI</name>
<evidence type="ECO:0000313" key="3">
    <source>
        <dbReference type="Proteomes" id="UP000548423"/>
    </source>
</evidence>
<dbReference type="AlphaFoldDB" id="A0A852TAQ7"/>
<keyword evidence="1" id="KW-0472">Membrane</keyword>
<keyword evidence="1" id="KW-0812">Transmembrane</keyword>
<accession>A0A852TAQ7</accession>
<comment type="caution">
    <text evidence="2">The sequence shown here is derived from an EMBL/GenBank/DDBJ whole genome shotgun (WGS) entry which is preliminary data.</text>
</comment>
<gene>
    <name evidence="2" type="ORF">F4694_001198</name>
</gene>
<evidence type="ECO:0000256" key="1">
    <source>
        <dbReference type="SAM" id="Phobius"/>
    </source>
</evidence>
<protein>
    <submittedName>
        <fullName evidence="2">Uncharacterized protein</fullName>
    </submittedName>
</protein>
<evidence type="ECO:0000313" key="2">
    <source>
        <dbReference type="EMBL" id="NYE04454.1"/>
    </source>
</evidence>
<proteinExistence type="predicted"/>
<reference evidence="3" key="2">
    <citation type="submission" date="2020-08" db="EMBL/GenBank/DDBJ databases">
        <title>The Agave Microbiome: Exploring the role of microbial communities in plant adaptations to desert environments.</title>
        <authorList>
            <person name="Partida-Martinez L.P."/>
        </authorList>
    </citation>
    <scope>NUCLEOTIDE SEQUENCE [LARGE SCALE GENOMIC DNA]</scope>
    <source>
        <strain evidence="3">AT2.8</strain>
    </source>
</reference>
<dbReference type="EMBL" id="JACCBX010000002">
    <property type="protein sequence ID" value="NYE04454.1"/>
    <property type="molecule type" value="Genomic_DNA"/>
</dbReference>
<keyword evidence="1" id="KW-1133">Transmembrane helix</keyword>
<sequence>MFLTWLMCISYFIGSYYICVFIFDRLKEKDQADLAQLESQFINISVNPTKSMKQAV</sequence>
<reference evidence="3" key="1">
    <citation type="submission" date="2020-07" db="EMBL/GenBank/DDBJ databases">
        <authorList>
            <person name="Partida-Martinez L."/>
            <person name="Huntemann M."/>
            <person name="Clum A."/>
            <person name="Wang J."/>
            <person name="Palaniappan K."/>
            <person name="Ritter S."/>
            <person name="Chen I.-M."/>
            <person name="Stamatis D."/>
            <person name="Reddy T."/>
            <person name="O'Malley R."/>
            <person name="Daum C."/>
            <person name="Shapiro N."/>
            <person name="Ivanova N."/>
            <person name="Kyrpides N."/>
            <person name="Woyke T."/>
        </authorList>
    </citation>
    <scope>NUCLEOTIDE SEQUENCE [LARGE SCALE GENOMIC DNA]</scope>
    <source>
        <strain evidence="3">AT2.8</strain>
    </source>
</reference>
<feature type="transmembrane region" description="Helical" evidence="1">
    <location>
        <begin position="6"/>
        <end position="23"/>
    </location>
</feature>
<dbReference type="Proteomes" id="UP000548423">
    <property type="component" value="Unassembled WGS sequence"/>
</dbReference>